<evidence type="ECO:0000259" key="8">
    <source>
        <dbReference type="PROSITE" id="PS50928"/>
    </source>
</evidence>
<dbReference type="EMBL" id="JAHZIK010000537">
    <property type="protein sequence ID" value="MBW7456276.1"/>
    <property type="molecule type" value="Genomic_DNA"/>
</dbReference>
<dbReference type="Proteomes" id="UP001519887">
    <property type="component" value="Unassembled WGS sequence"/>
</dbReference>
<comment type="similarity">
    <text evidence="7">Belongs to the binding-protein-dependent transport system permease family.</text>
</comment>
<evidence type="ECO:0000256" key="7">
    <source>
        <dbReference type="RuleBase" id="RU363032"/>
    </source>
</evidence>
<dbReference type="InterPro" id="IPR050809">
    <property type="entry name" value="UgpAE/MalFG_permease"/>
</dbReference>
<dbReference type="SUPFAM" id="SSF161098">
    <property type="entry name" value="MetI-like"/>
    <property type="match status" value="1"/>
</dbReference>
<dbReference type="Gene3D" id="1.10.3720.10">
    <property type="entry name" value="MetI-like"/>
    <property type="match status" value="1"/>
</dbReference>
<keyword evidence="6 7" id="KW-0472">Membrane</keyword>
<reference evidence="9 10" key="1">
    <citation type="submission" date="2021-07" db="EMBL/GenBank/DDBJ databases">
        <title>Paenibacillus radiodurans sp. nov., isolated from the southeastern edge of Tengger Desert.</title>
        <authorList>
            <person name="Zhang G."/>
        </authorList>
    </citation>
    <scope>NUCLEOTIDE SEQUENCE [LARGE SCALE GENOMIC DNA]</scope>
    <source>
        <strain evidence="9 10">CCM 7311</strain>
    </source>
</reference>
<keyword evidence="4 7" id="KW-0812">Transmembrane</keyword>
<keyword evidence="2 7" id="KW-0813">Transport</keyword>
<evidence type="ECO:0000256" key="6">
    <source>
        <dbReference type="ARBA" id="ARBA00023136"/>
    </source>
</evidence>
<name>A0ABS7C5X4_9BACL</name>
<dbReference type="InterPro" id="IPR000515">
    <property type="entry name" value="MetI-like"/>
</dbReference>
<sequence length="106" mass="11794">AKMDGANRLRQMWHVTLPAIKNVVITLLILRLGQVMDVGFEQVYLMTSSAVSSVSDVFETYVFRMGVKNGQFSFTTAVGLFKSVVALILVITTNWLAKKFGEDGLY</sequence>
<evidence type="ECO:0000256" key="3">
    <source>
        <dbReference type="ARBA" id="ARBA00022475"/>
    </source>
</evidence>
<dbReference type="Pfam" id="PF00528">
    <property type="entry name" value="BPD_transp_1"/>
    <property type="match status" value="1"/>
</dbReference>
<feature type="transmembrane region" description="Helical" evidence="7">
    <location>
        <begin position="74"/>
        <end position="97"/>
    </location>
</feature>
<feature type="domain" description="ABC transmembrane type-1" evidence="8">
    <location>
        <begin position="1"/>
        <end position="93"/>
    </location>
</feature>
<evidence type="ECO:0000256" key="1">
    <source>
        <dbReference type="ARBA" id="ARBA00004651"/>
    </source>
</evidence>
<feature type="transmembrane region" description="Helical" evidence="7">
    <location>
        <begin position="12"/>
        <end position="30"/>
    </location>
</feature>
<feature type="non-terminal residue" evidence="9">
    <location>
        <position position="1"/>
    </location>
</feature>
<keyword evidence="3" id="KW-1003">Cell membrane</keyword>
<keyword evidence="10" id="KW-1185">Reference proteome</keyword>
<evidence type="ECO:0000256" key="2">
    <source>
        <dbReference type="ARBA" id="ARBA00022448"/>
    </source>
</evidence>
<organism evidence="9 10">
    <name type="scientific">Paenibacillus sepulcri</name>
    <dbReference type="NCBI Taxonomy" id="359917"/>
    <lineage>
        <taxon>Bacteria</taxon>
        <taxon>Bacillati</taxon>
        <taxon>Bacillota</taxon>
        <taxon>Bacilli</taxon>
        <taxon>Bacillales</taxon>
        <taxon>Paenibacillaceae</taxon>
        <taxon>Paenibacillus</taxon>
    </lineage>
</organism>
<protein>
    <submittedName>
        <fullName evidence="9">ABC transporter permease subunit</fullName>
    </submittedName>
</protein>
<gene>
    <name evidence="9" type="ORF">K0U00_19775</name>
</gene>
<evidence type="ECO:0000313" key="9">
    <source>
        <dbReference type="EMBL" id="MBW7456276.1"/>
    </source>
</evidence>
<dbReference type="PANTHER" id="PTHR43227:SF11">
    <property type="entry name" value="BLL4140 PROTEIN"/>
    <property type="match status" value="1"/>
</dbReference>
<comment type="caution">
    <text evidence="9">The sequence shown here is derived from an EMBL/GenBank/DDBJ whole genome shotgun (WGS) entry which is preliminary data.</text>
</comment>
<dbReference type="InterPro" id="IPR035906">
    <property type="entry name" value="MetI-like_sf"/>
</dbReference>
<keyword evidence="5 7" id="KW-1133">Transmembrane helix</keyword>
<proteinExistence type="inferred from homology"/>
<evidence type="ECO:0000256" key="4">
    <source>
        <dbReference type="ARBA" id="ARBA00022692"/>
    </source>
</evidence>
<evidence type="ECO:0000313" key="10">
    <source>
        <dbReference type="Proteomes" id="UP001519887"/>
    </source>
</evidence>
<accession>A0ABS7C5X4</accession>
<dbReference type="PANTHER" id="PTHR43227">
    <property type="entry name" value="BLL4140 PROTEIN"/>
    <property type="match status" value="1"/>
</dbReference>
<comment type="subcellular location">
    <subcellularLocation>
        <location evidence="1 7">Cell membrane</location>
        <topology evidence="1 7">Multi-pass membrane protein</topology>
    </subcellularLocation>
</comment>
<dbReference type="PROSITE" id="PS50928">
    <property type="entry name" value="ABC_TM1"/>
    <property type="match status" value="1"/>
</dbReference>
<evidence type="ECO:0000256" key="5">
    <source>
        <dbReference type="ARBA" id="ARBA00022989"/>
    </source>
</evidence>